<dbReference type="GO" id="GO:0000981">
    <property type="term" value="F:DNA-binding transcription factor activity, RNA polymerase II-specific"/>
    <property type="evidence" value="ECO:0007669"/>
    <property type="project" value="InterPro"/>
</dbReference>
<organism evidence="7 8">
    <name type="scientific">Rhinocladiella mackenziei CBS 650.93</name>
    <dbReference type="NCBI Taxonomy" id="1442369"/>
    <lineage>
        <taxon>Eukaryota</taxon>
        <taxon>Fungi</taxon>
        <taxon>Dikarya</taxon>
        <taxon>Ascomycota</taxon>
        <taxon>Pezizomycotina</taxon>
        <taxon>Eurotiomycetes</taxon>
        <taxon>Chaetothyriomycetidae</taxon>
        <taxon>Chaetothyriales</taxon>
        <taxon>Herpotrichiellaceae</taxon>
        <taxon>Rhinocladiella</taxon>
    </lineage>
</organism>
<dbReference type="EMBL" id="KN847478">
    <property type="protein sequence ID" value="KIX05360.1"/>
    <property type="molecule type" value="Genomic_DNA"/>
</dbReference>
<dbReference type="RefSeq" id="XP_013272496.1">
    <property type="nucleotide sequence ID" value="XM_013417042.1"/>
</dbReference>
<gene>
    <name evidence="7" type="ORF">Z518_06232</name>
</gene>
<keyword evidence="1" id="KW-0805">Transcription regulation</keyword>
<dbReference type="VEuPathDB" id="FungiDB:Z518_06232"/>
<dbReference type="GO" id="GO:0008270">
    <property type="term" value="F:zinc ion binding"/>
    <property type="evidence" value="ECO:0007669"/>
    <property type="project" value="InterPro"/>
</dbReference>
<keyword evidence="3" id="KW-0804">Transcription</keyword>
<protein>
    <submittedName>
        <fullName evidence="7">Rhinocladiella mackenziei CBS 650.93 unplaced genomic scaffold supercont1.4, whole genome shotgun sequence</fullName>
    </submittedName>
</protein>
<dbReference type="HOGENOM" id="CLU_031808_0_0_1"/>
<keyword evidence="8" id="KW-1185">Reference proteome</keyword>
<dbReference type="CDD" id="cd00067">
    <property type="entry name" value="GAL4"/>
    <property type="match status" value="1"/>
</dbReference>
<dbReference type="PROSITE" id="PS50048">
    <property type="entry name" value="ZN2_CY6_FUNGAL_2"/>
    <property type="match status" value="1"/>
</dbReference>
<dbReference type="GeneID" id="25294303"/>
<dbReference type="InterPro" id="IPR053187">
    <property type="entry name" value="Notoamide_regulator"/>
</dbReference>
<dbReference type="Proteomes" id="UP000053617">
    <property type="component" value="Unassembled WGS sequence"/>
</dbReference>
<dbReference type="OrthoDB" id="4356994at2759"/>
<dbReference type="GO" id="GO:0003677">
    <property type="term" value="F:DNA binding"/>
    <property type="evidence" value="ECO:0007669"/>
    <property type="project" value="UniProtKB-KW"/>
</dbReference>
<accession>A0A0D2J8D6</accession>
<evidence type="ECO:0000313" key="8">
    <source>
        <dbReference type="Proteomes" id="UP000053617"/>
    </source>
</evidence>
<name>A0A0D2J8D6_9EURO</name>
<sequence length="558" mass="61894">MSSPPRERPIKPAKAGKKGKKDKDDRPSKTSGSRKRNATARISAACEACKKRKTRCTGGPPPCQLCESLGTECVIDLSLDMRRRAALQRTMDESKMYQDALNGLIDNMREGPSPRLDSLLEYIRSGATNQEITSVINHHLNDAEDSEFDQMGHTEGTTSDEANDDIKHGYVRIGGPFSRQEAESRTSDGLSSHESEAAESGKWRTTKGPSTISTLLVALRNCTVSEGEDLLRRFVASEMGEKAFSSVHSSRSNTEGVSPSITNSNVAERHQWHPALQDNSMGNHPQESRKVVPSATISTDIPMYPPLLASPPAAYLEPVTAPSSPTQTVNHSELCVAQEGQQTRLRIPVHLVLPLVIEDDSYMSRTYVHYVQAARHMLERGVPWSEVLGPGDQVTVDLFFRNRLPGDKFDCSSWASEVCRSFDNDVFVRLATVFMLTFMMRWLLVPTLENYEKLPDMMKPTPAQCMIPHIGAIETIPLAPVRDAAIYQLRDWLTSLNEANWTVNWPHGIDSAVEQDPVTGATVLTSRFIDHVTNSNNWSVGISFLNAFPEVAGRIRIH</sequence>
<evidence type="ECO:0000256" key="2">
    <source>
        <dbReference type="ARBA" id="ARBA00023125"/>
    </source>
</evidence>
<dbReference type="InterPro" id="IPR001138">
    <property type="entry name" value="Zn2Cys6_DnaBD"/>
</dbReference>
<reference evidence="7 8" key="1">
    <citation type="submission" date="2015-01" db="EMBL/GenBank/DDBJ databases">
        <title>The Genome Sequence of Rhinocladiella mackenzie CBS 650.93.</title>
        <authorList>
            <consortium name="The Broad Institute Genomics Platform"/>
            <person name="Cuomo C."/>
            <person name="de Hoog S."/>
            <person name="Gorbushina A."/>
            <person name="Stielow B."/>
            <person name="Teixiera M."/>
            <person name="Abouelleil A."/>
            <person name="Chapman S.B."/>
            <person name="Priest M."/>
            <person name="Young S.K."/>
            <person name="Wortman J."/>
            <person name="Nusbaum C."/>
            <person name="Birren B."/>
        </authorList>
    </citation>
    <scope>NUCLEOTIDE SEQUENCE [LARGE SCALE GENOMIC DNA]</scope>
    <source>
        <strain evidence="7 8">CBS 650.93</strain>
    </source>
</reference>
<dbReference type="PANTHER" id="PTHR47256:SF10">
    <property type="entry name" value="ZN(II)2CYS6 TRANSCRIPTION FACTOR (EUROFUNG)"/>
    <property type="match status" value="1"/>
</dbReference>
<evidence type="ECO:0000256" key="1">
    <source>
        <dbReference type="ARBA" id="ARBA00023015"/>
    </source>
</evidence>
<evidence type="ECO:0000256" key="5">
    <source>
        <dbReference type="SAM" id="MobiDB-lite"/>
    </source>
</evidence>
<proteinExistence type="predicted"/>
<dbReference type="PROSITE" id="PS00463">
    <property type="entry name" value="ZN2_CY6_FUNGAL_1"/>
    <property type="match status" value="1"/>
</dbReference>
<keyword evidence="2" id="KW-0238">DNA-binding</keyword>
<feature type="compositionally biased region" description="Basic and acidic residues" evidence="5">
    <location>
        <begin position="1"/>
        <end position="10"/>
    </location>
</feature>
<dbReference type="InterPro" id="IPR021833">
    <property type="entry name" value="DUF3425"/>
</dbReference>
<feature type="domain" description="Zn(2)-C6 fungal-type" evidence="6">
    <location>
        <begin position="45"/>
        <end position="75"/>
    </location>
</feature>
<dbReference type="SMART" id="SM00066">
    <property type="entry name" value="GAL4"/>
    <property type="match status" value="1"/>
</dbReference>
<dbReference type="STRING" id="1442369.A0A0D2J8D6"/>
<evidence type="ECO:0000313" key="7">
    <source>
        <dbReference type="EMBL" id="KIX05360.1"/>
    </source>
</evidence>
<evidence type="ECO:0000259" key="6">
    <source>
        <dbReference type="PROSITE" id="PS50048"/>
    </source>
</evidence>
<dbReference type="InterPro" id="IPR036864">
    <property type="entry name" value="Zn2-C6_fun-type_DNA-bd_sf"/>
</dbReference>
<dbReference type="SUPFAM" id="SSF57701">
    <property type="entry name" value="Zn2/Cys6 DNA-binding domain"/>
    <property type="match status" value="1"/>
</dbReference>
<evidence type="ECO:0000256" key="3">
    <source>
        <dbReference type="ARBA" id="ARBA00023163"/>
    </source>
</evidence>
<feature type="region of interest" description="Disordered" evidence="5">
    <location>
        <begin position="1"/>
        <end position="39"/>
    </location>
</feature>
<dbReference type="Pfam" id="PF00172">
    <property type="entry name" value="Zn_clus"/>
    <property type="match status" value="1"/>
</dbReference>
<dbReference type="PANTHER" id="PTHR47256">
    <property type="entry name" value="ZN(II)2CYS6 TRANSCRIPTION FACTOR (EUROFUNG)-RELATED"/>
    <property type="match status" value="1"/>
</dbReference>
<feature type="region of interest" description="Disordered" evidence="5">
    <location>
        <begin position="151"/>
        <end position="207"/>
    </location>
</feature>
<dbReference type="AlphaFoldDB" id="A0A0D2J8D6"/>
<keyword evidence="4" id="KW-0539">Nucleus</keyword>
<feature type="compositionally biased region" description="Basic and acidic residues" evidence="5">
    <location>
        <begin position="180"/>
        <end position="202"/>
    </location>
</feature>
<dbReference type="Gene3D" id="4.10.240.10">
    <property type="entry name" value="Zn(2)-C6 fungal-type DNA-binding domain"/>
    <property type="match status" value="1"/>
</dbReference>
<evidence type="ECO:0000256" key="4">
    <source>
        <dbReference type="ARBA" id="ARBA00023242"/>
    </source>
</evidence>
<dbReference type="Pfam" id="PF11905">
    <property type="entry name" value="DUF3425"/>
    <property type="match status" value="1"/>
</dbReference>